<evidence type="ECO:0008006" key="3">
    <source>
        <dbReference type="Google" id="ProtNLM"/>
    </source>
</evidence>
<comment type="caution">
    <text evidence="1">The sequence shown here is derived from an EMBL/GenBank/DDBJ whole genome shotgun (WGS) entry which is preliminary data.</text>
</comment>
<dbReference type="AlphaFoldDB" id="A0AAE0VKU6"/>
<gene>
    <name evidence="1" type="ORF">CHS0354_030950</name>
</gene>
<evidence type="ECO:0000313" key="1">
    <source>
        <dbReference type="EMBL" id="KAK3581998.1"/>
    </source>
</evidence>
<feature type="non-terminal residue" evidence="1">
    <location>
        <position position="76"/>
    </location>
</feature>
<reference evidence="1" key="1">
    <citation type="journal article" date="2021" name="Genome Biol. Evol.">
        <title>A High-Quality Reference Genome for a Parasitic Bivalve with Doubly Uniparental Inheritance (Bivalvia: Unionida).</title>
        <authorList>
            <person name="Smith C.H."/>
        </authorList>
    </citation>
    <scope>NUCLEOTIDE SEQUENCE</scope>
    <source>
        <strain evidence="1">CHS0354</strain>
    </source>
</reference>
<proteinExistence type="predicted"/>
<keyword evidence="2" id="KW-1185">Reference proteome</keyword>
<sequence length="76" mass="8884">MLSFDFRSFYSLILKHAKKVEENLTPKKLTPSKNKKCSRESQYLEIPIRSYDTDVFRRLIQFVHSGSVSVTMNTVV</sequence>
<reference evidence="1" key="2">
    <citation type="journal article" date="2021" name="Genome Biol. Evol.">
        <title>Developing a high-quality reference genome for a parasitic bivalve with doubly uniparental inheritance (Bivalvia: Unionida).</title>
        <authorList>
            <person name="Smith C.H."/>
        </authorList>
    </citation>
    <scope>NUCLEOTIDE SEQUENCE</scope>
    <source>
        <strain evidence="1">CHS0354</strain>
        <tissue evidence="1">Mantle</tissue>
    </source>
</reference>
<name>A0AAE0VKU6_9BIVA</name>
<reference evidence="1" key="3">
    <citation type="submission" date="2023-05" db="EMBL/GenBank/DDBJ databases">
        <authorList>
            <person name="Smith C.H."/>
        </authorList>
    </citation>
    <scope>NUCLEOTIDE SEQUENCE</scope>
    <source>
        <strain evidence="1">CHS0354</strain>
        <tissue evidence="1">Mantle</tissue>
    </source>
</reference>
<protein>
    <recommendedName>
        <fullName evidence="3">BTB domain-containing protein</fullName>
    </recommendedName>
</protein>
<organism evidence="1 2">
    <name type="scientific">Potamilus streckersoni</name>
    <dbReference type="NCBI Taxonomy" id="2493646"/>
    <lineage>
        <taxon>Eukaryota</taxon>
        <taxon>Metazoa</taxon>
        <taxon>Spiralia</taxon>
        <taxon>Lophotrochozoa</taxon>
        <taxon>Mollusca</taxon>
        <taxon>Bivalvia</taxon>
        <taxon>Autobranchia</taxon>
        <taxon>Heteroconchia</taxon>
        <taxon>Palaeoheterodonta</taxon>
        <taxon>Unionida</taxon>
        <taxon>Unionoidea</taxon>
        <taxon>Unionidae</taxon>
        <taxon>Ambleminae</taxon>
        <taxon>Lampsilini</taxon>
        <taxon>Potamilus</taxon>
    </lineage>
</organism>
<dbReference type="Proteomes" id="UP001195483">
    <property type="component" value="Unassembled WGS sequence"/>
</dbReference>
<evidence type="ECO:0000313" key="2">
    <source>
        <dbReference type="Proteomes" id="UP001195483"/>
    </source>
</evidence>
<accession>A0AAE0VKU6</accession>
<dbReference type="EMBL" id="JAEAOA010001847">
    <property type="protein sequence ID" value="KAK3581998.1"/>
    <property type="molecule type" value="Genomic_DNA"/>
</dbReference>